<accession>A0AAE1L5A2</accession>
<organism evidence="1 2">
    <name type="scientific">Frankliniella fusca</name>
    <dbReference type="NCBI Taxonomy" id="407009"/>
    <lineage>
        <taxon>Eukaryota</taxon>
        <taxon>Metazoa</taxon>
        <taxon>Ecdysozoa</taxon>
        <taxon>Arthropoda</taxon>
        <taxon>Hexapoda</taxon>
        <taxon>Insecta</taxon>
        <taxon>Pterygota</taxon>
        <taxon>Neoptera</taxon>
        <taxon>Paraneoptera</taxon>
        <taxon>Thysanoptera</taxon>
        <taxon>Terebrantia</taxon>
        <taxon>Thripoidea</taxon>
        <taxon>Thripidae</taxon>
        <taxon>Frankliniella</taxon>
    </lineage>
</organism>
<name>A0AAE1L5A2_9NEOP</name>
<keyword evidence="2" id="KW-1185">Reference proteome</keyword>
<sequence>MYAPSPRMCSSGARRAGFSNRGPITDHLLETLTSNTSLDIRKCLWNASPSMACQSSTFTPTFTQGGYSSTIYKYTNDKSLNYSNKIHFTEHDLTSFLNSKF</sequence>
<reference evidence="1" key="1">
    <citation type="submission" date="2021-07" db="EMBL/GenBank/DDBJ databases">
        <authorList>
            <person name="Catto M.A."/>
            <person name="Jacobson A."/>
            <person name="Kennedy G."/>
            <person name="Labadie P."/>
            <person name="Hunt B.G."/>
            <person name="Srinivasan R."/>
        </authorList>
    </citation>
    <scope>NUCLEOTIDE SEQUENCE</scope>
    <source>
        <strain evidence="1">PL_HMW_Pooled</strain>
        <tissue evidence="1">Head</tissue>
    </source>
</reference>
<comment type="caution">
    <text evidence="1">The sequence shown here is derived from an EMBL/GenBank/DDBJ whole genome shotgun (WGS) entry which is preliminary data.</text>
</comment>
<evidence type="ECO:0000313" key="2">
    <source>
        <dbReference type="Proteomes" id="UP001219518"/>
    </source>
</evidence>
<dbReference type="EMBL" id="JAHWGI010000001">
    <property type="protein sequence ID" value="KAK3907160.1"/>
    <property type="molecule type" value="Genomic_DNA"/>
</dbReference>
<reference evidence="1" key="2">
    <citation type="journal article" date="2023" name="BMC Genomics">
        <title>Pest status, molecular evolution, and epigenetic factors derived from the genome assembly of Frankliniella fusca, a thysanopteran phytovirus vector.</title>
        <authorList>
            <person name="Catto M.A."/>
            <person name="Labadie P.E."/>
            <person name="Jacobson A.L."/>
            <person name="Kennedy G.G."/>
            <person name="Srinivasan R."/>
            <person name="Hunt B.G."/>
        </authorList>
    </citation>
    <scope>NUCLEOTIDE SEQUENCE</scope>
    <source>
        <strain evidence="1">PL_HMW_Pooled</strain>
    </source>
</reference>
<protein>
    <submittedName>
        <fullName evidence="1">Ceramide kinase</fullName>
    </submittedName>
</protein>
<gene>
    <name evidence="1" type="ORF">KUF71_000080</name>
</gene>
<dbReference type="GO" id="GO:0016301">
    <property type="term" value="F:kinase activity"/>
    <property type="evidence" value="ECO:0007669"/>
    <property type="project" value="UniProtKB-KW"/>
</dbReference>
<keyword evidence="1" id="KW-0808">Transferase</keyword>
<keyword evidence="1" id="KW-0418">Kinase</keyword>
<evidence type="ECO:0000313" key="1">
    <source>
        <dbReference type="EMBL" id="KAK3907160.1"/>
    </source>
</evidence>
<proteinExistence type="predicted"/>
<dbReference type="AlphaFoldDB" id="A0AAE1L5A2"/>
<dbReference type="Proteomes" id="UP001219518">
    <property type="component" value="Unassembled WGS sequence"/>
</dbReference>